<feature type="transmembrane region" description="Helical" evidence="6">
    <location>
        <begin position="72"/>
        <end position="96"/>
    </location>
</feature>
<organism evidence="8 9">
    <name type="scientific">Jiulongibacter sediminis</name>
    <dbReference type="NCBI Taxonomy" id="1605367"/>
    <lineage>
        <taxon>Bacteria</taxon>
        <taxon>Pseudomonadati</taxon>
        <taxon>Bacteroidota</taxon>
        <taxon>Cytophagia</taxon>
        <taxon>Cytophagales</taxon>
        <taxon>Leadbetterellaceae</taxon>
        <taxon>Jiulongibacter</taxon>
    </lineage>
</organism>
<keyword evidence="7" id="KW-0732">Signal</keyword>
<reference evidence="8" key="1">
    <citation type="submission" date="2015-07" db="EMBL/GenBank/DDBJ databases">
        <title>The draft genome sequence of Leadbetterella sp. JN14-9.</title>
        <authorList>
            <person name="Liu Y."/>
            <person name="Du J."/>
            <person name="Shao Z."/>
        </authorList>
    </citation>
    <scope>NUCLEOTIDE SEQUENCE [LARGE SCALE GENOMIC DNA]</scope>
    <source>
        <strain evidence="8">JN14-9</strain>
    </source>
</reference>
<dbReference type="InterPro" id="IPR006696">
    <property type="entry name" value="DUF423"/>
</dbReference>
<keyword evidence="9" id="KW-1185">Reference proteome</keyword>
<evidence type="ECO:0000256" key="7">
    <source>
        <dbReference type="SAM" id="SignalP"/>
    </source>
</evidence>
<evidence type="ECO:0000256" key="3">
    <source>
        <dbReference type="ARBA" id="ARBA00022692"/>
    </source>
</evidence>
<feature type="transmembrane region" description="Helical" evidence="6">
    <location>
        <begin position="48"/>
        <end position="65"/>
    </location>
</feature>
<keyword evidence="5 6" id="KW-0472">Membrane</keyword>
<keyword evidence="3 6" id="KW-0812">Transmembrane</keyword>
<dbReference type="GO" id="GO:0005886">
    <property type="term" value="C:plasma membrane"/>
    <property type="evidence" value="ECO:0007669"/>
    <property type="project" value="TreeGrafter"/>
</dbReference>
<protein>
    <submittedName>
        <fullName evidence="8">Membrane protein</fullName>
    </submittedName>
</protein>
<comment type="similarity">
    <text evidence="2">Belongs to the UPF0382 family.</text>
</comment>
<sequence>MINKNFLKTGAIFGLLAVALGAFGAHALEPHLIATGHLDTYEKAVSYQFYHSLALILVAMLFEVLKNKWIKYSGIAFIIGVIFFSGSLYLICFTGITTFGAVAPVGGTAFIAGWLFLFLATFKS</sequence>
<name>A0A0P7BW08_9BACT</name>
<dbReference type="PANTHER" id="PTHR43461:SF1">
    <property type="entry name" value="TRANSMEMBRANE PROTEIN 256"/>
    <property type="match status" value="1"/>
</dbReference>
<dbReference type="PATRIC" id="fig|1605367.3.peg.3343"/>
<comment type="caution">
    <text evidence="8">The sequence shown here is derived from an EMBL/GenBank/DDBJ whole genome shotgun (WGS) entry which is preliminary data.</text>
</comment>
<proteinExistence type="inferred from homology"/>
<dbReference type="EMBL" id="LGTQ01000006">
    <property type="protein sequence ID" value="KPM48847.1"/>
    <property type="molecule type" value="Genomic_DNA"/>
</dbReference>
<evidence type="ECO:0000313" key="8">
    <source>
        <dbReference type="EMBL" id="KPM48847.1"/>
    </source>
</evidence>
<feature type="chain" id="PRO_5006136265" evidence="7">
    <location>
        <begin position="28"/>
        <end position="124"/>
    </location>
</feature>
<evidence type="ECO:0000256" key="6">
    <source>
        <dbReference type="SAM" id="Phobius"/>
    </source>
</evidence>
<evidence type="ECO:0000256" key="5">
    <source>
        <dbReference type="ARBA" id="ARBA00023136"/>
    </source>
</evidence>
<dbReference type="Proteomes" id="UP000050454">
    <property type="component" value="Unassembled WGS sequence"/>
</dbReference>
<evidence type="ECO:0000256" key="1">
    <source>
        <dbReference type="ARBA" id="ARBA00004141"/>
    </source>
</evidence>
<comment type="subcellular location">
    <subcellularLocation>
        <location evidence="1">Membrane</location>
        <topology evidence="1">Multi-pass membrane protein</topology>
    </subcellularLocation>
</comment>
<gene>
    <name evidence="8" type="ORF">AFM12_09785</name>
</gene>
<feature type="signal peptide" evidence="7">
    <location>
        <begin position="1"/>
        <end position="27"/>
    </location>
</feature>
<dbReference type="AlphaFoldDB" id="A0A0P7BW08"/>
<feature type="transmembrane region" description="Helical" evidence="6">
    <location>
        <begin position="102"/>
        <end position="122"/>
    </location>
</feature>
<evidence type="ECO:0000256" key="2">
    <source>
        <dbReference type="ARBA" id="ARBA00009694"/>
    </source>
</evidence>
<dbReference type="PANTHER" id="PTHR43461">
    <property type="entry name" value="TRANSMEMBRANE PROTEIN 256"/>
    <property type="match status" value="1"/>
</dbReference>
<dbReference type="STRING" id="1605367.AFM12_09785"/>
<dbReference type="Pfam" id="PF04241">
    <property type="entry name" value="DUF423"/>
    <property type="match status" value="1"/>
</dbReference>
<evidence type="ECO:0000256" key="4">
    <source>
        <dbReference type="ARBA" id="ARBA00022989"/>
    </source>
</evidence>
<accession>A0A0P7BW08</accession>
<evidence type="ECO:0000313" key="9">
    <source>
        <dbReference type="Proteomes" id="UP000050454"/>
    </source>
</evidence>
<dbReference type="OrthoDB" id="9802121at2"/>
<keyword evidence="4 6" id="KW-1133">Transmembrane helix</keyword>